<proteinExistence type="predicted"/>
<sequence length="114" mass="12466">ISNRRSRERPRKALQKWTKQEQALTRAQCSHEGEGHTQLTGYLTSCRCLTTAVWGAGRLPCCGAQHLPLDTLPLGRKDDTFSSLGTDDTISSLGIPGSSQDQSMRSSTSASLFR</sequence>
<organism evidence="2 3">
    <name type="scientific">Pelobates cultripes</name>
    <name type="common">Western spadefoot toad</name>
    <dbReference type="NCBI Taxonomy" id="61616"/>
    <lineage>
        <taxon>Eukaryota</taxon>
        <taxon>Metazoa</taxon>
        <taxon>Chordata</taxon>
        <taxon>Craniata</taxon>
        <taxon>Vertebrata</taxon>
        <taxon>Euteleostomi</taxon>
        <taxon>Amphibia</taxon>
        <taxon>Batrachia</taxon>
        <taxon>Anura</taxon>
        <taxon>Pelobatoidea</taxon>
        <taxon>Pelobatidae</taxon>
        <taxon>Pelobates</taxon>
    </lineage>
</organism>
<evidence type="ECO:0000256" key="1">
    <source>
        <dbReference type="SAM" id="MobiDB-lite"/>
    </source>
</evidence>
<feature type="non-terminal residue" evidence="2">
    <location>
        <position position="1"/>
    </location>
</feature>
<feature type="region of interest" description="Disordered" evidence="1">
    <location>
        <begin position="78"/>
        <end position="114"/>
    </location>
</feature>
<protein>
    <submittedName>
        <fullName evidence="2">Uncharacterized protein</fullName>
    </submittedName>
</protein>
<reference evidence="2" key="1">
    <citation type="submission" date="2022-03" db="EMBL/GenBank/DDBJ databases">
        <authorList>
            <person name="Alioto T."/>
            <person name="Alioto T."/>
            <person name="Gomez Garrido J."/>
        </authorList>
    </citation>
    <scope>NUCLEOTIDE SEQUENCE</scope>
</reference>
<name>A0AAD1WWZ5_PELCU</name>
<gene>
    <name evidence="2" type="ORF">PECUL_23A004389</name>
</gene>
<evidence type="ECO:0000313" key="3">
    <source>
        <dbReference type="Proteomes" id="UP001295444"/>
    </source>
</evidence>
<evidence type="ECO:0000313" key="2">
    <source>
        <dbReference type="EMBL" id="CAH2330203.1"/>
    </source>
</evidence>
<accession>A0AAD1WWZ5</accession>
<dbReference type="AlphaFoldDB" id="A0AAD1WWZ5"/>
<dbReference type="Proteomes" id="UP001295444">
    <property type="component" value="Unassembled WGS sequence"/>
</dbReference>
<keyword evidence="3" id="KW-1185">Reference proteome</keyword>
<dbReference type="EMBL" id="CAKOES020000342">
    <property type="protein sequence ID" value="CAH2330203.1"/>
    <property type="molecule type" value="Genomic_DNA"/>
</dbReference>
<feature type="compositionally biased region" description="Low complexity" evidence="1">
    <location>
        <begin position="98"/>
        <end position="114"/>
    </location>
</feature>
<feature type="compositionally biased region" description="Polar residues" evidence="1">
    <location>
        <begin position="81"/>
        <end position="92"/>
    </location>
</feature>
<comment type="caution">
    <text evidence="2">The sequence shown here is derived from an EMBL/GenBank/DDBJ whole genome shotgun (WGS) entry which is preliminary data.</text>
</comment>
<feature type="non-terminal residue" evidence="2">
    <location>
        <position position="114"/>
    </location>
</feature>